<reference evidence="1" key="1">
    <citation type="submission" date="2023-04" db="EMBL/GenBank/DDBJ databases">
        <title>A chromosome-level genome assembly of the parasitoid wasp Eretmocerus hayati.</title>
        <authorList>
            <person name="Zhong Y."/>
            <person name="Liu S."/>
            <person name="Liu Y."/>
        </authorList>
    </citation>
    <scope>NUCLEOTIDE SEQUENCE</scope>
    <source>
        <strain evidence="1">ZJU_SS_LIU_2023</strain>
    </source>
</reference>
<sequence length="131" mass="15044">MSFEWDMEHCICAIDDKLVTIQSLPHIESMMYDYKGHHSVHLQLKFDAHQRFIAAGRESDGEQRGPNLPNCLVGKEGFGLSTFLLRPYPKSRGLNLRQKVLDYRLPRARKIAECGFGTWGHKLEECSGLIR</sequence>
<organism evidence="1 2">
    <name type="scientific">Eretmocerus hayati</name>
    <dbReference type="NCBI Taxonomy" id="131215"/>
    <lineage>
        <taxon>Eukaryota</taxon>
        <taxon>Metazoa</taxon>
        <taxon>Ecdysozoa</taxon>
        <taxon>Arthropoda</taxon>
        <taxon>Hexapoda</taxon>
        <taxon>Insecta</taxon>
        <taxon>Pterygota</taxon>
        <taxon>Neoptera</taxon>
        <taxon>Endopterygota</taxon>
        <taxon>Hymenoptera</taxon>
        <taxon>Apocrita</taxon>
        <taxon>Proctotrupomorpha</taxon>
        <taxon>Chalcidoidea</taxon>
        <taxon>Aphelinidae</taxon>
        <taxon>Aphelininae</taxon>
        <taxon>Eretmocerus</taxon>
    </lineage>
</organism>
<proteinExistence type="predicted"/>
<protein>
    <submittedName>
        <fullName evidence="1">Uncharacterized protein</fullName>
    </submittedName>
</protein>
<accession>A0ACC2NKS2</accession>
<evidence type="ECO:0000313" key="2">
    <source>
        <dbReference type="Proteomes" id="UP001239111"/>
    </source>
</evidence>
<keyword evidence="2" id="KW-1185">Reference proteome</keyword>
<dbReference type="EMBL" id="CM056743">
    <property type="protein sequence ID" value="KAJ8671403.1"/>
    <property type="molecule type" value="Genomic_DNA"/>
</dbReference>
<dbReference type="Proteomes" id="UP001239111">
    <property type="component" value="Chromosome 3"/>
</dbReference>
<evidence type="ECO:0000313" key="1">
    <source>
        <dbReference type="EMBL" id="KAJ8671403.1"/>
    </source>
</evidence>
<name>A0ACC2NKS2_9HYME</name>
<comment type="caution">
    <text evidence="1">The sequence shown here is derived from an EMBL/GenBank/DDBJ whole genome shotgun (WGS) entry which is preliminary data.</text>
</comment>
<gene>
    <name evidence="1" type="ORF">QAD02_002662</name>
</gene>